<name>A0A1J0M5G3_9HYME</name>
<dbReference type="Pfam" id="PF00089">
    <property type="entry name" value="Trypsin"/>
    <property type="match status" value="1"/>
</dbReference>
<dbReference type="InterPro" id="IPR009003">
    <property type="entry name" value="Peptidase_S1_PA"/>
</dbReference>
<dbReference type="InterPro" id="IPR051487">
    <property type="entry name" value="Ser/Thr_Proteases_Immune/Dev"/>
</dbReference>
<dbReference type="FunFam" id="2.40.10.10:FF:000068">
    <property type="entry name" value="transmembrane protease serine 2"/>
    <property type="match status" value="1"/>
</dbReference>
<dbReference type="SUPFAM" id="SSF49854">
    <property type="entry name" value="Spermadhesin, CUB domain"/>
    <property type="match status" value="1"/>
</dbReference>
<dbReference type="InterPro" id="IPR001314">
    <property type="entry name" value="Peptidase_S1A"/>
</dbReference>
<keyword evidence="5" id="KW-0378">Hydrolase</keyword>
<dbReference type="PROSITE" id="PS50240">
    <property type="entry name" value="TRYPSIN_DOM"/>
    <property type="match status" value="1"/>
</dbReference>
<dbReference type="GO" id="GO:0006508">
    <property type="term" value="P:proteolysis"/>
    <property type="evidence" value="ECO:0007669"/>
    <property type="project" value="UniProtKB-KW"/>
</dbReference>
<dbReference type="GO" id="GO:0004252">
    <property type="term" value="F:serine-type endopeptidase activity"/>
    <property type="evidence" value="ECO:0007669"/>
    <property type="project" value="InterPro"/>
</dbReference>
<dbReference type="Gene3D" id="2.40.10.10">
    <property type="entry name" value="Trypsin-like serine proteases"/>
    <property type="match status" value="1"/>
</dbReference>
<evidence type="ECO:0000256" key="2">
    <source>
        <dbReference type="ARBA" id="ARBA00024195"/>
    </source>
</evidence>
<evidence type="ECO:0000256" key="1">
    <source>
        <dbReference type="ARBA" id="ARBA00023157"/>
    </source>
</evidence>
<evidence type="ECO:0000259" key="4">
    <source>
        <dbReference type="PROSITE" id="PS50240"/>
    </source>
</evidence>
<accession>A0A1J0M5G3</accession>
<proteinExistence type="evidence at transcript level"/>
<dbReference type="PANTHER" id="PTHR24256">
    <property type="entry name" value="TRYPTASE-RELATED"/>
    <property type="match status" value="1"/>
</dbReference>
<feature type="signal peptide" evidence="3">
    <location>
        <begin position="1"/>
        <end position="21"/>
    </location>
</feature>
<dbReference type="CDD" id="cd00190">
    <property type="entry name" value="Tryp_SPc"/>
    <property type="match status" value="1"/>
</dbReference>
<organism evidence="5">
    <name type="scientific">Cotesia chilonis</name>
    <dbReference type="NCBI Taxonomy" id="89804"/>
    <lineage>
        <taxon>Eukaryota</taxon>
        <taxon>Metazoa</taxon>
        <taxon>Ecdysozoa</taxon>
        <taxon>Arthropoda</taxon>
        <taxon>Hexapoda</taxon>
        <taxon>Insecta</taxon>
        <taxon>Pterygota</taxon>
        <taxon>Neoptera</taxon>
        <taxon>Endopterygota</taxon>
        <taxon>Hymenoptera</taxon>
        <taxon>Apocrita</taxon>
        <taxon>Ichneumonoidea</taxon>
        <taxon>Braconidae</taxon>
        <taxon>Microgastrinae</taxon>
        <taxon>Cotesia</taxon>
    </lineage>
</organism>
<dbReference type="PRINTS" id="PR00722">
    <property type="entry name" value="CHYMOTRYPSIN"/>
</dbReference>
<evidence type="ECO:0000313" key="5">
    <source>
        <dbReference type="EMBL" id="APD15612.1"/>
    </source>
</evidence>
<comment type="similarity">
    <text evidence="2">Belongs to the peptidase S1 family. CLIP subfamily.</text>
</comment>
<dbReference type="InterPro" id="IPR035914">
    <property type="entry name" value="Sperma_CUB_dom_sf"/>
</dbReference>
<keyword evidence="5" id="KW-0645">Protease</keyword>
<sequence length="390" mass="42508">MLSRALSPLIFLMGLTGMSNAQFGDCDYEQTITPGKSYYIFSSNYLGGNTARNPCRWIAVSDRPIKMTCNPFSLPESPNCQSDVVIIQTSVNNRGKRYCGTGSFDVYSEDGNSIIVSSYSSVGRFYCTLETVSNNTECSCGWKNPTRIVGGISTGVNEYPMMAGLIDVINQIVFCGSTIINTQQVLTAAHCVNGRTSNTVGVLIGDHDISKSTDTNATKLYRVASIIIHPAFSTVSLDYDIAVITIDGTMTFNQQVGPACLPFQHSPDTFAGNYVDLLGWGSLNVAERQSPVLQKVKVSVITNKICMGTYRGIGSRQLCTLTDNKDSCQFDSGGPVLWQNPTTRRIVLIAMIGYGSLCADGRPSVNSRVGAYIDWIRTQAPQGYRYCEEE</sequence>
<keyword evidence="1" id="KW-1015">Disulfide bond</keyword>
<feature type="domain" description="Peptidase S1" evidence="4">
    <location>
        <begin position="148"/>
        <end position="381"/>
    </location>
</feature>
<dbReference type="InterPro" id="IPR043504">
    <property type="entry name" value="Peptidase_S1_PA_chymotrypsin"/>
</dbReference>
<feature type="chain" id="PRO_5013017826" evidence="3">
    <location>
        <begin position="22"/>
        <end position="390"/>
    </location>
</feature>
<dbReference type="AlphaFoldDB" id="A0A1J0M5G3"/>
<keyword evidence="3" id="KW-0732">Signal</keyword>
<dbReference type="Gene3D" id="2.60.120.290">
    <property type="entry name" value="Spermadhesin, CUB domain"/>
    <property type="match status" value="1"/>
</dbReference>
<dbReference type="Pfam" id="PF00431">
    <property type="entry name" value="CUB"/>
    <property type="match status" value="1"/>
</dbReference>
<reference evidence="5" key="1">
    <citation type="submission" date="2016-01" db="EMBL/GenBank/DDBJ databases">
        <title>The venom composition of the polydnavirus (PDV)-carrying endoparasitoid Cotesia chilonis (Hymenoptera: Braconidae) revealed by combining transcriptomic analysis and proteomic approach.</title>
        <authorList>
            <person name="Teng Z."/>
        </authorList>
    </citation>
    <scope>NUCLEOTIDE SEQUENCE</scope>
    <source>
        <strain evidence="5">Cc-Ven1</strain>
        <tissue evidence="5">Venom gland</tissue>
    </source>
</reference>
<dbReference type="InterPro" id="IPR018114">
    <property type="entry name" value="TRYPSIN_HIS"/>
</dbReference>
<dbReference type="InterPro" id="IPR001254">
    <property type="entry name" value="Trypsin_dom"/>
</dbReference>
<dbReference type="EMBL" id="KU663618">
    <property type="protein sequence ID" value="APD15612.1"/>
    <property type="molecule type" value="mRNA"/>
</dbReference>
<dbReference type="PROSITE" id="PS00134">
    <property type="entry name" value="TRYPSIN_HIS"/>
    <property type="match status" value="1"/>
</dbReference>
<dbReference type="InterPro" id="IPR000859">
    <property type="entry name" value="CUB_dom"/>
</dbReference>
<protein>
    <submittedName>
        <fullName evidence="5">Serine protease</fullName>
    </submittedName>
</protein>
<dbReference type="SUPFAM" id="SSF50494">
    <property type="entry name" value="Trypsin-like serine proteases"/>
    <property type="match status" value="1"/>
</dbReference>
<dbReference type="SMART" id="SM00020">
    <property type="entry name" value="Tryp_SPc"/>
    <property type="match status" value="1"/>
</dbReference>
<evidence type="ECO:0000256" key="3">
    <source>
        <dbReference type="SAM" id="SignalP"/>
    </source>
</evidence>